<protein>
    <submittedName>
        <fullName evidence="2">Uncharacterized protein</fullName>
    </submittedName>
</protein>
<proteinExistence type="predicted"/>
<dbReference type="Proteomes" id="UP000044602">
    <property type="component" value="Unassembled WGS sequence"/>
</dbReference>
<name>A0A0G4MHI2_VERLO</name>
<dbReference type="AlphaFoldDB" id="A0A0G4MHI2"/>
<keyword evidence="3" id="KW-1185">Reference proteome</keyword>
<reference evidence="2 3" key="1">
    <citation type="submission" date="2015-05" db="EMBL/GenBank/DDBJ databases">
        <authorList>
            <person name="Wang D.B."/>
            <person name="Wang M."/>
        </authorList>
    </citation>
    <scope>NUCLEOTIDE SEQUENCE [LARGE SCALE GENOMIC DNA]</scope>
    <source>
        <strain evidence="2">VL1</strain>
    </source>
</reference>
<sequence length="314" mass="32960">MARSDTAWPSSDPGALALAAHVADAPVLVLEAQQALAQLAAPRLGGGAEAVAAHNLEDLGADGGGQRVVEMGRQPQEALGATAPFDLGRRRHGRQRQAGAQRLGQAQNVGRDAAVVLKGEHAARAADARLRLVADEQHAPRAAPLGQRGEVPLRQVEDAARAEDGLEDERRQRPDRLPVDEGPAVVELGAPVVGAVGAAERRPVAAAAPAVSPWYEAEKATISNRPVYVCASRMAASVDSDPVLRKNDLVSGAGSSDASACARSSTGCVSMLDSRWSRFAAWWLMTAAISGCAWPIRDDIWPDVKSRIARPVES</sequence>
<feature type="compositionally biased region" description="Basic and acidic residues" evidence="1">
    <location>
        <begin position="160"/>
        <end position="179"/>
    </location>
</feature>
<evidence type="ECO:0000313" key="2">
    <source>
        <dbReference type="EMBL" id="CRK33753.1"/>
    </source>
</evidence>
<organism evidence="2 3">
    <name type="scientific">Verticillium longisporum</name>
    <name type="common">Verticillium dahliae var. longisporum</name>
    <dbReference type="NCBI Taxonomy" id="100787"/>
    <lineage>
        <taxon>Eukaryota</taxon>
        <taxon>Fungi</taxon>
        <taxon>Dikarya</taxon>
        <taxon>Ascomycota</taxon>
        <taxon>Pezizomycotina</taxon>
        <taxon>Sordariomycetes</taxon>
        <taxon>Hypocreomycetidae</taxon>
        <taxon>Glomerellales</taxon>
        <taxon>Plectosphaerellaceae</taxon>
        <taxon>Verticillium</taxon>
    </lineage>
</organism>
<accession>A0A0G4MHI2</accession>
<evidence type="ECO:0000313" key="3">
    <source>
        <dbReference type="Proteomes" id="UP000044602"/>
    </source>
</evidence>
<feature type="region of interest" description="Disordered" evidence="1">
    <location>
        <begin position="160"/>
        <end position="181"/>
    </location>
</feature>
<evidence type="ECO:0000256" key="1">
    <source>
        <dbReference type="SAM" id="MobiDB-lite"/>
    </source>
</evidence>
<gene>
    <name evidence="2" type="ORF">BN1708_006128</name>
</gene>
<dbReference type="EMBL" id="CVQH01022639">
    <property type="protein sequence ID" value="CRK33753.1"/>
    <property type="molecule type" value="Genomic_DNA"/>
</dbReference>